<dbReference type="Proteomes" id="UP000076761">
    <property type="component" value="Unassembled WGS sequence"/>
</dbReference>
<protein>
    <submittedName>
        <fullName evidence="5">Amine oxidase</fullName>
    </submittedName>
</protein>
<dbReference type="InParanoid" id="A0A165PZX9"/>
<dbReference type="GO" id="GO:0003682">
    <property type="term" value="F:chromatin binding"/>
    <property type="evidence" value="ECO:0007669"/>
    <property type="project" value="TreeGrafter"/>
</dbReference>
<name>A0A165PZX9_9AGAM</name>
<evidence type="ECO:0000259" key="4">
    <source>
        <dbReference type="Pfam" id="PF01593"/>
    </source>
</evidence>
<dbReference type="PANTHER" id="PTHR10742">
    <property type="entry name" value="FLAVIN MONOAMINE OXIDASE"/>
    <property type="match status" value="1"/>
</dbReference>
<evidence type="ECO:0000313" key="6">
    <source>
        <dbReference type="Proteomes" id="UP000076761"/>
    </source>
</evidence>
<dbReference type="SUPFAM" id="SSF51905">
    <property type="entry name" value="FAD/NAD(P)-binding domain"/>
    <property type="match status" value="1"/>
</dbReference>
<dbReference type="GO" id="GO:0016491">
    <property type="term" value="F:oxidoreductase activity"/>
    <property type="evidence" value="ECO:0007669"/>
    <property type="project" value="UniProtKB-KW"/>
</dbReference>
<dbReference type="AlphaFoldDB" id="A0A165PZX9"/>
<dbReference type="InterPro" id="IPR036188">
    <property type="entry name" value="FAD/NAD-bd_sf"/>
</dbReference>
<dbReference type="InterPro" id="IPR050281">
    <property type="entry name" value="Flavin_monoamine_oxidase"/>
</dbReference>
<dbReference type="GO" id="GO:0050660">
    <property type="term" value="F:flavin adenine dinucleotide binding"/>
    <property type="evidence" value="ECO:0007669"/>
    <property type="project" value="TreeGrafter"/>
</dbReference>
<reference evidence="5 6" key="1">
    <citation type="journal article" date="2016" name="Mol. Biol. Evol.">
        <title>Comparative Genomics of Early-Diverging Mushroom-Forming Fungi Provides Insights into the Origins of Lignocellulose Decay Capabilities.</title>
        <authorList>
            <person name="Nagy L.G."/>
            <person name="Riley R."/>
            <person name="Tritt A."/>
            <person name="Adam C."/>
            <person name="Daum C."/>
            <person name="Floudas D."/>
            <person name="Sun H."/>
            <person name="Yadav J.S."/>
            <person name="Pangilinan J."/>
            <person name="Larsson K.H."/>
            <person name="Matsuura K."/>
            <person name="Barry K."/>
            <person name="Labutti K."/>
            <person name="Kuo R."/>
            <person name="Ohm R.A."/>
            <person name="Bhattacharya S.S."/>
            <person name="Shirouzu T."/>
            <person name="Yoshinaga Y."/>
            <person name="Martin F.M."/>
            <person name="Grigoriev I.V."/>
            <person name="Hibbett D.S."/>
        </authorList>
    </citation>
    <scope>NUCLEOTIDE SEQUENCE [LARGE SCALE GENOMIC DNA]</scope>
    <source>
        <strain evidence="5 6">HHB14362 ss-1</strain>
    </source>
</reference>
<evidence type="ECO:0000256" key="2">
    <source>
        <dbReference type="ARBA" id="ARBA00023002"/>
    </source>
</evidence>
<dbReference type="Gene3D" id="3.50.50.60">
    <property type="entry name" value="FAD/NAD(P)-binding domain"/>
    <property type="match status" value="1"/>
</dbReference>
<keyword evidence="6" id="KW-1185">Reference proteome</keyword>
<sequence>MARMYDTIVIGAGWSGVVAARDLSKAGHSVLVLEARDRLGGRARTYTDGMHVPVDLGCSFIHGYKEGNPARDIAKEFGVTANVCQPTEGQVWKSNSMPEPLATKLRENLGAARASAQSLAQSANPPPASETPLSDVLFSAQSPLFADIPDKDLAVSFARILEVPLGVILEKTSLRWDGWENNYAGSDAAPEGGFQNLIGKIVDAAKKDGTEVKLGEAVKRIEKSENGVKVETDKGSGYVAKTVICTIPLGVLKTNAKTLFEPSLPARRLETIQGTHVGILEKLVLAYPYAWWPDASKVGAFTLLPSERRQGEPQNAKSVFRQNTFILASFAAPTLPRQHPTVLFYISETPALALEKFSPEEVAKAGHEFLVERFGVSSAPERTGSVLTNWRTDPLALGATTTPSIIGEGRGPIDFAELGKPLWGGSLCFAGEHTEPNHRGSVAGAVISGTREAERVQKYLRKLSEA</sequence>
<dbReference type="STRING" id="1314782.A0A165PZX9"/>
<dbReference type="EMBL" id="KV425604">
    <property type="protein sequence ID" value="KZT21720.1"/>
    <property type="molecule type" value="Genomic_DNA"/>
</dbReference>
<dbReference type="Pfam" id="PF01593">
    <property type="entry name" value="Amino_oxidase"/>
    <property type="match status" value="1"/>
</dbReference>
<gene>
    <name evidence="5" type="ORF">NEOLEDRAFT_1073082</name>
</gene>
<evidence type="ECO:0000256" key="3">
    <source>
        <dbReference type="SAM" id="MobiDB-lite"/>
    </source>
</evidence>
<proteinExistence type="inferred from homology"/>
<dbReference type="OrthoDB" id="5046242at2759"/>
<dbReference type="Gene3D" id="3.90.660.10">
    <property type="match status" value="1"/>
</dbReference>
<dbReference type="InterPro" id="IPR002937">
    <property type="entry name" value="Amino_oxidase"/>
</dbReference>
<feature type="domain" description="Amine oxidase" evidence="4">
    <location>
        <begin position="15"/>
        <end position="456"/>
    </location>
</feature>
<accession>A0A165PZX9</accession>
<dbReference type="PANTHER" id="PTHR10742:SF386">
    <property type="entry name" value="LYSINE-SPECIFIC HISTONE DEMETHYLASE 1A"/>
    <property type="match status" value="1"/>
</dbReference>
<evidence type="ECO:0000256" key="1">
    <source>
        <dbReference type="ARBA" id="ARBA00005995"/>
    </source>
</evidence>
<keyword evidence="2" id="KW-0560">Oxidoreductase</keyword>
<feature type="region of interest" description="Disordered" evidence="3">
    <location>
        <begin position="115"/>
        <end position="134"/>
    </location>
</feature>
<dbReference type="SUPFAM" id="SSF54373">
    <property type="entry name" value="FAD-linked reductases, C-terminal domain"/>
    <property type="match status" value="1"/>
</dbReference>
<dbReference type="GO" id="GO:0006338">
    <property type="term" value="P:chromatin remodeling"/>
    <property type="evidence" value="ECO:0007669"/>
    <property type="project" value="TreeGrafter"/>
</dbReference>
<organism evidence="5 6">
    <name type="scientific">Neolentinus lepideus HHB14362 ss-1</name>
    <dbReference type="NCBI Taxonomy" id="1314782"/>
    <lineage>
        <taxon>Eukaryota</taxon>
        <taxon>Fungi</taxon>
        <taxon>Dikarya</taxon>
        <taxon>Basidiomycota</taxon>
        <taxon>Agaricomycotina</taxon>
        <taxon>Agaricomycetes</taxon>
        <taxon>Gloeophyllales</taxon>
        <taxon>Gloeophyllaceae</taxon>
        <taxon>Neolentinus</taxon>
    </lineage>
</organism>
<comment type="similarity">
    <text evidence="1">Belongs to the flavin monoamine oxidase family.</text>
</comment>
<evidence type="ECO:0000313" key="5">
    <source>
        <dbReference type="EMBL" id="KZT21720.1"/>
    </source>
</evidence>